<dbReference type="InterPro" id="IPR046496">
    <property type="entry name" value="DUF6589"/>
</dbReference>
<dbReference type="Pfam" id="PF20231">
    <property type="entry name" value="DUF6589"/>
    <property type="match status" value="1"/>
</dbReference>
<accession>A0A642UY35</accession>
<name>A0A642UY35_9ASCO</name>
<evidence type="ECO:0000313" key="2">
    <source>
        <dbReference type="EMBL" id="KAA8907659.1"/>
    </source>
</evidence>
<dbReference type="EMBL" id="SWFS01000376">
    <property type="protein sequence ID" value="KAA8907659.1"/>
    <property type="molecule type" value="Genomic_DNA"/>
</dbReference>
<organism evidence="2 3">
    <name type="scientific">Trichomonascus ciferrii</name>
    <dbReference type="NCBI Taxonomy" id="44093"/>
    <lineage>
        <taxon>Eukaryota</taxon>
        <taxon>Fungi</taxon>
        <taxon>Dikarya</taxon>
        <taxon>Ascomycota</taxon>
        <taxon>Saccharomycotina</taxon>
        <taxon>Dipodascomycetes</taxon>
        <taxon>Dipodascales</taxon>
        <taxon>Trichomonascaceae</taxon>
        <taxon>Trichomonascus</taxon>
        <taxon>Trichomonascus ciferrii complex</taxon>
    </lineage>
</organism>
<evidence type="ECO:0000313" key="3">
    <source>
        <dbReference type="Proteomes" id="UP000761534"/>
    </source>
</evidence>
<dbReference type="VEuPathDB" id="FungiDB:TRICI_004950"/>
<keyword evidence="3" id="KW-1185">Reference proteome</keyword>
<reference evidence="2" key="1">
    <citation type="journal article" date="2019" name="G3 (Bethesda)">
        <title>Genome Assemblies of Two Rare Opportunistic Yeast Pathogens: Diutina rugosa (syn. Candida rugosa) and Trichomonascus ciferrii (syn. Candida ciferrii).</title>
        <authorList>
            <person name="Mixao V."/>
            <person name="Saus E."/>
            <person name="Hansen A.P."/>
            <person name="Lass-Florl C."/>
            <person name="Gabaldon T."/>
        </authorList>
    </citation>
    <scope>NUCLEOTIDE SEQUENCE</scope>
    <source>
        <strain evidence="2">CBS 4856</strain>
    </source>
</reference>
<comment type="caution">
    <text evidence="2">The sequence shown here is derived from an EMBL/GenBank/DDBJ whole genome shotgun (WGS) entry which is preliminary data.</text>
</comment>
<gene>
    <name evidence="2" type="ORF">TRICI_004950</name>
</gene>
<protein>
    <recommendedName>
        <fullName evidence="1">DUF6589 domain-containing protein</fullName>
    </recommendedName>
</protein>
<evidence type="ECO:0000259" key="1">
    <source>
        <dbReference type="Pfam" id="PF20231"/>
    </source>
</evidence>
<dbReference type="Proteomes" id="UP000761534">
    <property type="component" value="Unassembled WGS sequence"/>
</dbReference>
<feature type="domain" description="DUF6589" evidence="1">
    <location>
        <begin position="26"/>
        <end position="282"/>
    </location>
</feature>
<sequence>MILKLHVDYDDALMTNVPCAQSARWGVSQDSYSEYVTLTTSYDFQTIEILRDLLPPKQSTPKTVPVYGSLPVPGLRYLKQRIMDLVYKEHYKTPYNNCSLYTHASRLLTFDLDAPSNIDNPGTENVANVSYRVRIVSLMLQLLKTGAIKQNWHGNPEEFKLYTKQQVLDPIKKLNTFMAIEVGDWPEHDPALCCHLQYFQRMECYYILDEGIRTADLGLIRHAVDRHLYQYKSCVNQDGLTEFLFFKIVTYTAVDEKSRRALLANLLVNLSGKREEWFEADNLLLAACVTEHKYGKLDKGLIKKTADVLALRDRPISYRRA</sequence>
<proteinExistence type="predicted"/>
<dbReference type="AlphaFoldDB" id="A0A642UY35"/>